<dbReference type="EMBL" id="CP002606">
    <property type="protein sequence ID" value="AEA33484.1"/>
    <property type="molecule type" value="Genomic_DNA"/>
</dbReference>
<evidence type="ECO:0008006" key="11">
    <source>
        <dbReference type="Google" id="ProtNLM"/>
    </source>
</evidence>
<dbReference type="AlphaFoldDB" id="F2LUF8"/>
<protein>
    <recommendedName>
        <fullName evidence="11">AI-2E family transporter</fullName>
    </recommendedName>
</protein>
<dbReference type="FunCoup" id="F2LUF8">
    <property type="interactions" value="218"/>
</dbReference>
<feature type="transmembrane region" description="Helical" evidence="8">
    <location>
        <begin position="237"/>
        <end position="266"/>
    </location>
</feature>
<keyword evidence="3" id="KW-0813">Transport</keyword>
<evidence type="ECO:0000256" key="1">
    <source>
        <dbReference type="ARBA" id="ARBA00004651"/>
    </source>
</evidence>
<dbReference type="InParanoid" id="F2LUF8"/>
<reference evidence="9 10" key="1">
    <citation type="journal article" date="2011" name="Stand. Genomic Sci.">
        <title>Complete genome sequence of the thermophilic sulfur-reducer Hippea maritima type strain (MH(2)).</title>
        <authorList>
            <person name="Huntemann M."/>
            <person name="Lu M."/>
            <person name="Nolan M."/>
            <person name="Lapidus A."/>
            <person name="Lucas S."/>
            <person name="Hammon N."/>
            <person name="Deshpande S."/>
            <person name="Cheng J.F."/>
            <person name="Tapia R."/>
            <person name="Han C."/>
            <person name="Goodwin L."/>
            <person name="Pitluck S."/>
            <person name="Liolios K."/>
            <person name="Pagani I."/>
            <person name="Ivanova N."/>
            <person name="Ovchinikova G."/>
            <person name="Pati A."/>
            <person name="Chen A."/>
            <person name="Palaniappan K."/>
            <person name="Land M."/>
            <person name="Hauser L."/>
            <person name="Jeffries C.D."/>
            <person name="Detter J.C."/>
            <person name="Brambilla E.M."/>
            <person name="Rohde M."/>
            <person name="Spring S."/>
            <person name="Goker M."/>
            <person name="Woyke T."/>
            <person name="Bristow J."/>
            <person name="Eisen J.A."/>
            <person name="Markowitz V."/>
            <person name="Hugenholtz P."/>
            <person name="Kyrpides N.C."/>
            <person name="Klenk H.P."/>
            <person name="Mavromatis K."/>
        </authorList>
    </citation>
    <scope>NUCLEOTIDE SEQUENCE [LARGE SCALE GENOMIC DNA]</scope>
    <source>
        <strain evidence="10">ATCC 700847 / DSM 10411 / MH2</strain>
    </source>
</reference>
<reference evidence="10" key="2">
    <citation type="submission" date="2011-03" db="EMBL/GenBank/DDBJ databases">
        <title>The complete genome of Hippea maritima DSM 10411.</title>
        <authorList>
            <consortium name="US DOE Joint Genome Institute (JGI-PGF)"/>
            <person name="Lucas S."/>
            <person name="Copeland A."/>
            <person name="Lapidus A."/>
            <person name="Bruce D."/>
            <person name="Goodwin L."/>
            <person name="Pitluck S."/>
            <person name="Peters L."/>
            <person name="Kyrpides N."/>
            <person name="Mavromatis K."/>
            <person name="Pagani I."/>
            <person name="Ivanova N."/>
            <person name="Mikhailova N."/>
            <person name="Lu M."/>
            <person name="Detter J.C."/>
            <person name="Tapia R."/>
            <person name="Han C."/>
            <person name="Land M."/>
            <person name="Hauser L."/>
            <person name="Markowitz V."/>
            <person name="Cheng J.-F."/>
            <person name="Hugenholtz P."/>
            <person name="Woyke T."/>
            <person name="Wu D."/>
            <person name="Spring S."/>
            <person name="Schroeder M."/>
            <person name="Brambilla E."/>
            <person name="Klenk H.-P."/>
            <person name="Eisen J.A."/>
        </authorList>
    </citation>
    <scope>NUCLEOTIDE SEQUENCE [LARGE SCALE GENOMIC DNA]</scope>
    <source>
        <strain evidence="10">ATCC 700847 / DSM 10411 / MH2</strain>
    </source>
</reference>
<dbReference type="eggNOG" id="COG0628">
    <property type="taxonomic scope" value="Bacteria"/>
</dbReference>
<dbReference type="Pfam" id="PF01594">
    <property type="entry name" value="AI-2E_transport"/>
    <property type="match status" value="1"/>
</dbReference>
<evidence type="ECO:0000256" key="7">
    <source>
        <dbReference type="ARBA" id="ARBA00023136"/>
    </source>
</evidence>
<feature type="transmembrane region" description="Helical" evidence="8">
    <location>
        <begin position="65"/>
        <end position="88"/>
    </location>
</feature>
<dbReference type="PANTHER" id="PTHR21716:SF53">
    <property type="entry name" value="PERMEASE PERM-RELATED"/>
    <property type="match status" value="1"/>
</dbReference>
<name>F2LUF8_HIPMA</name>
<evidence type="ECO:0000256" key="3">
    <source>
        <dbReference type="ARBA" id="ARBA00022448"/>
    </source>
</evidence>
<feature type="transmembrane region" description="Helical" evidence="8">
    <location>
        <begin position="310"/>
        <end position="339"/>
    </location>
</feature>
<dbReference type="PANTHER" id="PTHR21716">
    <property type="entry name" value="TRANSMEMBRANE PROTEIN"/>
    <property type="match status" value="1"/>
</dbReference>
<feature type="transmembrane region" description="Helical" evidence="8">
    <location>
        <begin position="156"/>
        <end position="175"/>
    </location>
</feature>
<feature type="transmembrane region" description="Helical" evidence="8">
    <location>
        <begin position="12"/>
        <end position="44"/>
    </location>
</feature>
<keyword evidence="10" id="KW-1185">Reference proteome</keyword>
<evidence type="ECO:0000256" key="8">
    <source>
        <dbReference type="SAM" id="Phobius"/>
    </source>
</evidence>
<evidence type="ECO:0000256" key="5">
    <source>
        <dbReference type="ARBA" id="ARBA00022692"/>
    </source>
</evidence>
<sequence>MNTTYHSGLFEYFIFLIFLIGGVYLLFFKLTFVTIVVFLSYLIAEISYPFENMLLRFKIPRWLSGLFVLTIIMGSTVFILTITVPALISQISGIEKQLPTLLEGIKNSINNLYSYMSLKFSNSSAVNQILSSAVDSVKKYLIDFAVNSLTGLIKGVSGLVALLLIPIISFFMIIYRQKYKLVIKSIILTVLGEDYLSVFQDIHNVIISYIVGLVILMVVVSALGIAGLYIVGVDYALLFGILGGVLYIIPYLGAIVSFIPPILVALLVHHSLIMSVEVLTVLLFIHFISGNIIAPYIYSRQLELDPLAVLLSILFFGKLLGVWGVILSVPLLGIIVVSYEKLVPILIKRRAM</sequence>
<dbReference type="KEGG" id="hmr:Hipma_0513"/>
<accession>F2LUF8</accession>
<dbReference type="RefSeq" id="WP_013681525.1">
    <property type="nucleotide sequence ID" value="NC_015318.1"/>
</dbReference>
<proteinExistence type="inferred from homology"/>
<evidence type="ECO:0000313" key="10">
    <source>
        <dbReference type="Proteomes" id="UP000008139"/>
    </source>
</evidence>
<organism evidence="9 10">
    <name type="scientific">Hippea maritima (strain ATCC 700847 / DSM 10411 / MH2)</name>
    <dbReference type="NCBI Taxonomy" id="760142"/>
    <lineage>
        <taxon>Bacteria</taxon>
        <taxon>Pseudomonadati</taxon>
        <taxon>Campylobacterota</taxon>
        <taxon>Desulfurellia</taxon>
        <taxon>Desulfurellales</taxon>
        <taxon>Hippeaceae</taxon>
        <taxon>Hippea</taxon>
    </lineage>
</organism>
<dbReference type="GO" id="GO:0055085">
    <property type="term" value="P:transmembrane transport"/>
    <property type="evidence" value="ECO:0007669"/>
    <property type="project" value="TreeGrafter"/>
</dbReference>
<keyword evidence="6 8" id="KW-1133">Transmembrane helix</keyword>
<keyword evidence="5 8" id="KW-0812">Transmembrane</keyword>
<dbReference type="GO" id="GO:0005886">
    <property type="term" value="C:plasma membrane"/>
    <property type="evidence" value="ECO:0007669"/>
    <property type="project" value="UniProtKB-SubCell"/>
</dbReference>
<dbReference type="OrthoDB" id="5391695at2"/>
<dbReference type="STRING" id="760142.Hipma_0513"/>
<feature type="transmembrane region" description="Helical" evidence="8">
    <location>
        <begin position="278"/>
        <end position="298"/>
    </location>
</feature>
<evidence type="ECO:0000256" key="2">
    <source>
        <dbReference type="ARBA" id="ARBA00009773"/>
    </source>
</evidence>
<dbReference type="Proteomes" id="UP000008139">
    <property type="component" value="Chromosome"/>
</dbReference>
<gene>
    <name evidence="9" type="ordered locus">Hipma_0513</name>
</gene>
<keyword evidence="4" id="KW-1003">Cell membrane</keyword>
<dbReference type="HOGENOM" id="CLU_031275_8_1_7"/>
<evidence type="ECO:0000256" key="6">
    <source>
        <dbReference type="ARBA" id="ARBA00022989"/>
    </source>
</evidence>
<dbReference type="InterPro" id="IPR002549">
    <property type="entry name" value="AI-2E-like"/>
</dbReference>
<evidence type="ECO:0000256" key="4">
    <source>
        <dbReference type="ARBA" id="ARBA00022475"/>
    </source>
</evidence>
<feature type="transmembrane region" description="Helical" evidence="8">
    <location>
        <begin position="206"/>
        <end position="231"/>
    </location>
</feature>
<evidence type="ECO:0000313" key="9">
    <source>
        <dbReference type="EMBL" id="AEA33484.1"/>
    </source>
</evidence>
<keyword evidence="7 8" id="KW-0472">Membrane</keyword>
<comment type="similarity">
    <text evidence="2">Belongs to the autoinducer-2 exporter (AI-2E) (TC 2.A.86) family.</text>
</comment>
<comment type="subcellular location">
    <subcellularLocation>
        <location evidence="1">Cell membrane</location>
        <topology evidence="1">Multi-pass membrane protein</topology>
    </subcellularLocation>
</comment>